<dbReference type="AlphaFoldDB" id="A0A2S0VX06"/>
<evidence type="ECO:0000256" key="2">
    <source>
        <dbReference type="RuleBase" id="RU003860"/>
    </source>
</evidence>
<name>A0A2S0VX06_9ALTE</name>
<dbReference type="InterPro" id="IPR050961">
    <property type="entry name" value="BolA/IbaG_stress_morph_reg"/>
</dbReference>
<dbReference type="PIRSF" id="PIRSF003113">
    <property type="entry name" value="BolA"/>
    <property type="match status" value="1"/>
</dbReference>
<accession>A0A2S0VX06</accession>
<proteinExistence type="inferred from homology"/>
<sequence length="83" mass="9373">MDLEQIKQLLNDSLDLSDIQVKAEGSHLEIVAVSESFAGQRSLKRQQAIYAPLMDMIADGTIHAVAIKAFTEEEYRKHKLLNF</sequence>
<dbReference type="InterPro" id="IPR036065">
    <property type="entry name" value="BolA-like_sf"/>
</dbReference>
<dbReference type="Proteomes" id="UP000244441">
    <property type="component" value="Chromosome"/>
</dbReference>
<dbReference type="Gene3D" id="3.30.300.90">
    <property type="entry name" value="BolA-like"/>
    <property type="match status" value="1"/>
</dbReference>
<dbReference type="PANTHER" id="PTHR46229">
    <property type="entry name" value="BOLA TRANSCRIPTION REGULATOR"/>
    <property type="match status" value="1"/>
</dbReference>
<reference evidence="3 4" key="1">
    <citation type="submission" date="2018-01" db="EMBL/GenBank/DDBJ databases">
        <title>Genome sequence of a Cantenovulum-like bacteria.</title>
        <authorList>
            <person name="Tan W.R."/>
            <person name="Lau N.-S."/>
            <person name="Go F."/>
            <person name="Amirul A.-A.A."/>
        </authorList>
    </citation>
    <scope>NUCLEOTIDE SEQUENCE [LARGE SCALE GENOMIC DNA]</scope>
    <source>
        <strain evidence="3 4">CCB-QB4</strain>
    </source>
</reference>
<protein>
    <submittedName>
        <fullName evidence="3">Cell division protein BolA</fullName>
    </submittedName>
</protein>
<gene>
    <name evidence="3" type="ORF">C2869_20565</name>
</gene>
<dbReference type="SUPFAM" id="SSF82657">
    <property type="entry name" value="BolA-like"/>
    <property type="match status" value="1"/>
</dbReference>
<dbReference type="InterPro" id="IPR002634">
    <property type="entry name" value="BolA"/>
</dbReference>
<keyword evidence="3" id="KW-0132">Cell division</keyword>
<keyword evidence="4" id="KW-1185">Reference proteome</keyword>
<evidence type="ECO:0000256" key="1">
    <source>
        <dbReference type="ARBA" id="ARBA00005578"/>
    </source>
</evidence>
<dbReference type="PANTHER" id="PTHR46229:SF4">
    <property type="entry name" value="ACID STRESS PROTEIN IBAG"/>
    <property type="match status" value="1"/>
</dbReference>
<organism evidence="3 4">
    <name type="scientific">Saccharobesus litoralis</name>
    <dbReference type="NCBI Taxonomy" id="2172099"/>
    <lineage>
        <taxon>Bacteria</taxon>
        <taxon>Pseudomonadati</taxon>
        <taxon>Pseudomonadota</taxon>
        <taxon>Gammaproteobacteria</taxon>
        <taxon>Alteromonadales</taxon>
        <taxon>Alteromonadaceae</taxon>
        <taxon>Saccharobesus</taxon>
    </lineage>
</organism>
<dbReference type="OrthoDB" id="9812890at2"/>
<comment type="similarity">
    <text evidence="1 2">Belongs to the BolA/IbaG family.</text>
</comment>
<evidence type="ECO:0000313" key="3">
    <source>
        <dbReference type="EMBL" id="AWB68640.1"/>
    </source>
</evidence>
<dbReference type="GO" id="GO:0051301">
    <property type="term" value="P:cell division"/>
    <property type="evidence" value="ECO:0007669"/>
    <property type="project" value="UniProtKB-KW"/>
</dbReference>
<evidence type="ECO:0000313" key="4">
    <source>
        <dbReference type="Proteomes" id="UP000244441"/>
    </source>
</evidence>
<dbReference type="RefSeq" id="WP_108604692.1">
    <property type="nucleotide sequence ID" value="NZ_CP026604.1"/>
</dbReference>
<dbReference type="EMBL" id="CP026604">
    <property type="protein sequence ID" value="AWB68640.1"/>
    <property type="molecule type" value="Genomic_DNA"/>
</dbReference>
<keyword evidence="3" id="KW-0131">Cell cycle</keyword>
<dbReference type="Pfam" id="PF01722">
    <property type="entry name" value="BolA"/>
    <property type="match status" value="1"/>
</dbReference>
<dbReference type="KEGG" id="cate:C2869_20565"/>